<dbReference type="RefSeq" id="WP_231463464.1">
    <property type="nucleotide sequence ID" value="NZ_JAJOHW010000100.1"/>
</dbReference>
<accession>A0ABV8ZSC6</accession>
<gene>
    <name evidence="1" type="ORF">ACFO0R_13400</name>
</gene>
<dbReference type="EMBL" id="JBHSEK010000008">
    <property type="protein sequence ID" value="MFC4490612.1"/>
    <property type="molecule type" value="Genomic_DNA"/>
</dbReference>
<name>A0ABV8ZSC6_9NEIS</name>
<comment type="caution">
    <text evidence="1">The sequence shown here is derived from an EMBL/GenBank/DDBJ whole genome shotgun (WGS) entry which is preliminary data.</text>
</comment>
<organism evidence="1 2">
    <name type="scientific">Chromobacterium aquaticum</name>
    <dbReference type="NCBI Taxonomy" id="467180"/>
    <lineage>
        <taxon>Bacteria</taxon>
        <taxon>Pseudomonadati</taxon>
        <taxon>Pseudomonadota</taxon>
        <taxon>Betaproteobacteria</taxon>
        <taxon>Neisseriales</taxon>
        <taxon>Chromobacteriaceae</taxon>
        <taxon>Chromobacterium</taxon>
    </lineage>
</organism>
<proteinExistence type="predicted"/>
<dbReference type="Proteomes" id="UP001595999">
    <property type="component" value="Unassembled WGS sequence"/>
</dbReference>
<evidence type="ECO:0000313" key="2">
    <source>
        <dbReference type="Proteomes" id="UP001595999"/>
    </source>
</evidence>
<sequence length="241" mass="26634">MTYIAQGSATQLHWLQQRLARRGLPALADAGGAPPWLPADWQGFYLPSGSWINIDTDHQAALQPRQRHCQDHGAQLLELDGAWQALGRDFGFMLLLGAEQTPSAAAAALLDALAPLPAAWLRCGPVGSARYTRQVWEGLLFMLRQHAPPTPDTPIALDWENALRRQWQLWEKLLQLSLRYLERHGLDADAASARQAFAEAPWRQHHYAASLARLIVAAGGCQQAWQQLWSTLAAHAPAAPN</sequence>
<evidence type="ECO:0000313" key="1">
    <source>
        <dbReference type="EMBL" id="MFC4490612.1"/>
    </source>
</evidence>
<keyword evidence="2" id="KW-1185">Reference proteome</keyword>
<protein>
    <submittedName>
        <fullName evidence="1">Uncharacterized protein</fullName>
    </submittedName>
</protein>
<reference evidence="2" key="1">
    <citation type="journal article" date="2019" name="Int. J. Syst. Evol. Microbiol.">
        <title>The Global Catalogue of Microorganisms (GCM) 10K type strain sequencing project: providing services to taxonomists for standard genome sequencing and annotation.</title>
        <authorList>
            <consortium name="The Broad Institute Genomics Platform"/>
            <consortium name="The Broad Institute Genome Sequencing Center for Infectious Disease"/>
            <person name="Wu L."/>
            <person name="Ma J."/>
        </authorList>
    </citation>
    <scope>NUCLEOTIDE SEQUENCE [LARGE SCALE GENOMIC DNA]</scope>
    <source>
        <strain evidence="2">CGMCC 4.7608</strain>
    </source>
</reference>